<dbReference type="Pfam" id="PF01493">
    <property type="entry name" value="GXGXG"/>
    <property type="match status" value="1"/>
</dbReference>
<dbReference type="InterPro" id="IPR002489">
    <property type="entry name" value="Glu_synth_asu_C"/>
</dbReference>
<protein>
    <submittedName>
        <fullName evidence="17">Glutamate synthase large subunit</fullName>
        <ecNumber evidence="17">1.4.1.13</ecNumber>
    </submittedName>
</protein>
<evidence type="ECO:0000256" key="12">
    <source>
        <dbReference type="ARBA" id="ARBA00023164"/>
    </source>
</evidence>
<feature type="domain" description="Glutamine amidotransferase type-2" evidence="16">
    <location>
        <begin position="22"/>
        <end position="420"/>
    </location>
</feature>
<evidence type="ECO:0000256" key="4">
    <source>
        <dbReference type="ARBA" id="ARBA00022605"/>
    </source>
</evidence>
<dbReference type="EMBL" id="JADKNH010000005">
    <property type="protein sequence ID" value="MBF4693519.1"/>
    <property type="molecule type" value="Genomic_DNA"/>
</dbReference>
<feature type="compositionally biased region" description="Basic and acidic residues" evidence="15">
    <location>
        <begin position="918"/>
        <end position="933"/>
    </location>
</feature>
<organism evidence="17 18">
    <name type="scientific">Fusibacter ferrireducens</name>
    <dbReference type="NCBI Taxonomy" id="2785058"/>
    <lineage>
        <taxon>Bacteria</taxon>
        <taxon>Bacillati</taxon>
        <taxon>Bacillota</taxon>
        <taxon>Clostridia</taxon>
        <taxon>Eubacteriales</taxon>
        <taxon>Eubacteriales Family XII. Incertae Sedis</taxon>
        <taxon>Fusibacter</taxon>
    </lineage>
</organism>
<evidence type="ECO:0000256" key="7">
    <source>
        <dbReference type="ARBA" id="ARBA00022723"/>
    </source>
</evidence>
<dbReference type="Gene3D" id="3.60.20.10">
    <property type="entry name" value="Glutamine Phosphoribosylpyrophosphate, subunit 1, domain 1"/>
    <property type="match status" value="1"/>
</dbReference>
<evidence type="ECO:0000256" key="2">
    <source>
        <dbReference type="ARBA" id="ARBA00001927"/>
    </source>
</evidence>
<dbReference type="SUPFAM" id="SSF51395">
    <property type="entry name" value="FMN-linked oxidoreductases"/>
    <property type="match status" value="1"/>
</dbReference>
<evidence type="ECO:0000256" key="14">
    <source>
        <dbReference type="ARBA" id="ARBA00029440"/>
    </source>
</evidence>
<keyword evidence="6" id="KW-0288">FMN</keyword>
<evidence type="ECO:0000256" key="5">
    <source>
        <dbReference type="ARBA" id="ARBA00022630"/>
    </source>
</evidence>
<dbReference type="CDD" id="cd00982">
    <property type="entry name" value="gltB_C"/>
    <property type="match status" value="1"/>
</dbReference>
<evidence type="ECO:0000313" key="18">
    <source>
        <dbReference type="Proteomes" id="UP000614200"/>
    </source>
</evidence>
<dbReference type="CDD" id="cd00713">
    <property type="entry name" value="GltS"/>
    <property type="match status" value="1"/>
</dbReference>
<comment type="caution">
    <text evidence="17">The sequence shown here is derived from an EMBL/GenBank/DDBJ whole genome shotgun (WGS) entry which is preliminary data.</text>
</comment>
<dbReference type="InterPro" id="IPR050711">
    <property type="entry name" value="ET-N_metabolism_enzyme"/>
</dbReference>
<dbReference type="NCBIfam" id="NF008730">
    <property type="entry name" value="PRK11750.1"/>
    <property type="match status" value="1"/>
</dbReference>
<dbReference type="EC" id="1.4.1.13" evidence="17"/>
<comment type="pathway">
    <text evidence="14">Amino-acid biosynthesis.</text>
</comment>
<evidence type="ECO:0000256" key="13">
    <source>
        <dbReference type="ARBA" id="ARBA00023291"/>
    </source>
</evidence>
<dbReference type="PANTHER" id="PTHR11938">
    <property type="entry name" value="FAD NADPH DEHYDROGENASE/OXIDOREDUCTASE"/>
    <property type="match status" value="1"/>
</dbReference>
<name>A0ABR9ZSS4_9FIRM</name>
<dbReference type="Pfam" id="PF01645">
    <property type="entry name" value="Glu_synthase"/>
    <property type="match status" value="1"/>
</dbReference>
<evidence type="ECO:0000256" key="3">
    <source>
        <dbReference type="ARBA" id="ARBA00009716"/>
    </source>
</evidence>
<comment type="similarity">
    <text evidence="3">Belongs to the glutamate synthase family.</text>
</comment>
<dbReference type="GO" id="GO:0004355">
    <property type="term" value="F:glutamate synthase (NADPH) activity"/>
    <property type="evidence" value="ECO:0007669"/>
    <property type="project" value="UniProtKB-EC"/>
</dbReference>
<dbReference type="Gene3D" id="2.160.20.60">
    <property type="entry name" value="Glutamate synthase, alpha subunit, C-terminal domain"/>
    <property type="match status" value="1"/>
</dbReference>
<keyword evidence="12" id="KW-0314">Glutamate biosynthesis</keyword>
<keyword evidence="4" id="KW-0028">Amino-acid biosynthesis</keyword>
<dbReference type="InterPro" id="IPR006982">
    <property type="entry name" value="Glu_synth_centr_N"/>
</dbReference>
<evidence type="ECO:0000256" key="11">
    <source>
        <dbReference type="ARBA" id="ARBA00023014"/>
    </source>
</evidence>
<keyword evidence="8" id="KW-0315">Glutamine amidotransferase</keyword>
<dbReference type="InterPro" id="IPR013785">
    <property type="entry name" value="Aldolase_TIM"/>
</dbReference>
<gene>
    <name evidence="17" type="primary">gltB</name>
    <name evidence="17" type="ORF">ISU02_10325</name>
</gene>
<dbReference type="Proteomes" id="UP000614200">
    <property type="component" value="Unassembled WGS sequence"/>
</dbReference>
<dbReference type="PROSITE" id="PS51278">
    <property type="entry name" value="GATASE_TYPE_2"/>
    <property type="match status" value="1"/>
</dbReference>
<dbReference type="SUPFAM" id="SSF56235">
    <property type="entry name" value="N-terminal nucleophile aminohydrolases (Ntn hydrolases)"/>
    <property type="match status" value="1"/>
</dbReference>
<evidence type="ECO:0000313" key="17">
    <source>
        <dbReference type="EMBL" id="MBF4693519.1"/>
    </source>
</evidence>
<comment type="cofactor">
    <cofactor evidence="1">
        <name>FMN</name>
        <dbReference type="ChEBI" id="CHEBI:58210"/>
    </cofactor>
</comment>
<accession>A0ABR9ZSS4</accession>
<reference evidence="17 18" key="1">
    <citation type="submission" date="2020-11" db="EMBL/GenBank/DDBJ databases">
        <title>Fusibacter basophilias sp. nov.</title>
        <authorList>
            <person name="Qiu D."/>
        </authorList>
    </citation>
    <scope>NUCLEOTIDE SEQUENCE [LARGE SCALE GENOMIC DNA]</scope>
    <source>
        <strain evidence="17 18">Q10-2</strain>
    </source>
</reference>
<dbReference type="PANTHER" id="PTHR11938:SF133">
    <property type="entry name" value="GLUTAMATE SYNTHASE (NADH)"/>
    <property type="match status" value="1"/>
</dbReference>
<keyword evidence="11" id="KW-0411">Iron-sulfur</keyword>
<keyword evidence="7" id="KW-0479">Metal-binding</keyword>
<evidence type="ECO:0000259" key="16">
    <source>
        <dbReference type="PROSITE" id="PS51278"/>
    </source>
</evidence>
<keyword evidence="10" id="KW-0408">Iron</keyword>
<proteinExistence type="inferred from homology"/>
<dbReference type="InterPro" id="IPR036485">
    <property type="entry name" value="Glu_synth_asu_C_sf"/>
</dbReference>
<evidence type="ECO:0000256" key="6">
    <source>
        <dbReference type="ARBA" id="ARBA00022643"/>
    </source>
</evidence>
<evidence type="ECO:0000256" key="9">
    <source>
        <dbReference type="ARBA" id="ARBA00023002"/>
    </source>
</evidence>
<evidence type="ECO:0000256" key="1">
    <source>
        <dbReference type="ARBA" id="ARBA00001917"/>
    </source>
</evidence>
<comment type="cofactor">
    <cofactor evidence="2">
        <name>[3Fe-4S] cluster</name>
        <dbReference type="ChEBI" id="CHEBI:21137"/>
    </cofactor>
</comment>
<evidence type="ECO:0000256" key="15">
    <source>
        <dbReference type="SAM" id="MobiDB-lite"/>
    </source>
</evidence>
<dbReference type="SUPFAM" id="SSF69336">
    <property type="entry name" value="Alpha subunit of glutamate synthase, C-terminal domain"/>
    <property type="match status" value="1"/>
</dbReference>
<dbReference type="Pfam" id="PF00310">
    <property type="entry name" value="GATase_2"/>
    <property type="match status" value="1"/>
</dbReference>
<dbReference type="InterPro" id="IPR029055">
    <property type="entry name" value="Ntn_hydrolases_N"/>
</dbReference>
<dbReference type="InterPro" id="IPR002932">
    <property type="entry name" value="Glu_synthdom"/>
</dbReference>
<evidence type="ECO:0000256" key="10">
    <source>
        <dbReference type="ARBA" id="ARBA00023004"/>
    </source>
</evidence>
<dbReference type="InterPro" id="IPR017932">
    <property type="entry name" value="GATase_2_dom"/>
</dbReference>
<dbReference type="CDD" id="cd02808">
    <property type="entry name" value="GltS_FMN"/>
    <property type="match status" value="1"/>
</dbReference>
<dbReference type="RefSeq" id="WP_194701746.1">
    <property type="nucleotide sequence ID" value="NZ_JADKNH010000005.1"/>
</dbReference>
<sequence length="1521" mass="167621">MKSVGLPDQQGLYRPEFEKDNCGVGFVANINGDKSHTIVKKGVEVLVNMTHRGASGSDPNTGDGAGIMFQIPHEFFEGVCENKGIELPGRGLYAVGMVFLPKSPAIRYQCEGILERIVIEEGAEVLGWRTVPTDNRMIGETARGTEPNIRQVFIGLGELESLEIFKQKLYMIRKRTENEVKSLVKRGTEYFYICSMSSDTIVYKGLLLPDQIGPYFIDLQDVNFKSAIALVHSRFSTNTFPTWDLAHPYRYVAHNGEINTIRGNRNWMNAREGVLKSNVYGTDFSKIFPIVTPNGSDSASLDNVFELLVKHGNCNAKAMMTLIPEAWENDQTMNSELKAFYETNGSLIEPWDGPAAVFFSDGIQVGATLDRNGLRPAKYVITKSGLMVMASELGVLKFSPEDVLEKGRLEPGKMMIVDTEKGKLLRNDEIKSSVFSKYPYEEELAKSKVCLKDLPENEENYVLRDENLLEKQAAFAYTLEDVNHVIKAMAETGKEALGSMGNDAPLAVLSNQTQTFFSYFRQLFAQVTNPPIDPIREKIVMSLMNYMGTQSSFLDEKPNFMPFISLKTPVLSNAETRKIKALRNAHFNATKIPITFKVDEGVEGFKKALTLICERASKRVNEGYNLLILSDKKIDGYEAAIPSLLAVSAVHHHLIDNKTRTKVSIIVEAGDVRETTHVALLMGYGASAVNPYLAIETAKNLVNQGLVKNVTAEEAGYNLINALSTGLLKILSKMGICTVQSYQGAQIFEALGLGDAFVNRYFPGTPTNIGGLGIEEIARETLETHAKAFNRLRRPSYELEIGGQYVWRRGGERHLFNPETIYLLQQSTRSDDYDLYKQYAAKINDQSKGLFTLRGLFELKGTRPSVSLEEVEPISEIIKRFCTGAMSFGSLSQEVHETIAIAMNRLGAKSNSGEGGEDDARYEVDSNGNDKRSATKQIASARFGVNTNYIMHADELQIKVAQGAKPGEGGHLPGSKVTVHIAKVRHSTPGIDLISPPPHHDIYSIEDLAQLIYDLKSTNPKARISVKLVSEVGIGTIAAGVAKAHADMILISGHDGGTGASPLSSIKTAGTPWEIGLSETHQVLLLNNLRSRVRLQTDGQLKTGRDVVVAALLGAEEFGFATTALVIMGCTMLRHCNKNNCDLGVATQDPELRKHFSGKPEYLMNFMRFIARETREIMAELGFRSVDEMVGHIDAIHVNKEIDHWKAKHLNFDKILYKPDMPLRMKPYCVKAQEHGIENSFDHKLIEISKSAIKYKRAVKGAFEIKNTHRSVGAMLSGKIVNAHGAAGLEEDLIHLTFYGSAGQSFGAFGAKGLTMILEGEANDYVGKGLSGAKIIVKPPKNSSFDAGNTYIAGNTLLYGATDGEVYINGCVGERFAVRNSGATAIVEGVGNHGCEYMTGGTVLILGNTGKNFAAGMSGGEAFVYDPENALKTKCNLEMVKIYDLGEVERERVKQLISKHYLYTDSKRALEVLNNWNECVKDFKQVISPTYKKILENQSKLNDEIDQASEEAKTPTLEAIS</sequence>
<dbReference type="Pfam" id="PF04898">
    <property type="entry name" value="Glu_syn_central"/>
    <property type="match status" value="1"/>
</dbReference>
<keyword evidence="13" id="KW-0003">3Fe-4S</keyword>
<dbReference type="Gene3D" id="3.20.20.70">
    <property type="entry name" value="Aldolase class I"/>
    <property type="match status" value="2"/>
</dbReference>
<keyword evidence="5" id="KW-0285">Flavoprotein</keyword>
<feature type="region of interest" description="Disordered" evidence="15">
    <location>
        <begin position="908"/>
        <end position="933"/>
    </location>
</feature>
<keyword evidence="18" id="KW-1185">Reference proteome</keyword>
<evidence type="ECO:0000256" key="8">
    <source>
        <dbReference type="ARBA" id="ARBA00022962"/>
    </source>
</evidence>
<keyword evidence="9 17" id="KW-0560">Oxidoreductase</keyword>